<dbReference type="Pfam" id="PF20448">
    <property type="entry name" value="DUF6705"/>
    <property type="match status" value="1"/>
</dbReference>
<proteinExistence type="predicted"/>
<comment type="caution">
    <text evidence="2">The sequence shown here is derived from an EMBL/GenBank/DDBJ whole genome shotgun (WGS) entry which is preliminary data.</text>
</comment>
<dbReference type="AlphaFoldDB" id="A0A3D9CJJ7"/>
<protein>
    <recommendedName>
        <fullName evidence="1">DUF6705 domain-containing protein</fullName>
    </recommendedName>
</protein>
<evidence type="ECO:0000313" key="3">
    <source>
        <dbReference type="Proteomes" id="UP000256769"/>
    </source>
</evidence>
<evidence type="ECO:0000259" key="1">
    <source>
        <dbReference type="Pfam" id="PF20448"/>
    </source>
</evidence>
<keyword evidence="3" id="KW-1185">Reference proteome</keyword>
<name>A0A3D9CJJ7_9FLAO</name>
<dbReference type="InterPro" id="IPR046551">
    <property type="entry name" value="DUF6705"/>
</dbReference>
<evidence type="ECO:0000313" key="2">
    <source>
        <dbReference type="EMBL" id="REC65917.1"/>
    </source>
</evidence>
<accession>A0A3D9CJJ7</accession>
<reference evidence="2 3" key="1">
    <citation type="journal article" date="2007" name="Int. J. Syst. Evol. Microbiol.">
        <title>Chryseobacterium flavum sp. nov., isolated from polluted soil.</title>
        <authorList>
            <person name="Zhou Y."/>
            <person name="Dong J."/>
            <person name="Wang X."/>
            <person name="Huang X."/>
            <person name="Zhang K.Y."/>
            <person name="Zhang Y.Q."/>
            <person name="Guo Y.F."/>
            <person name="Lai R."/>
            <person name="Li W.J."/>
        </authorList>
    </citation>
    <scope>NUCLEOTIDE SEQUENCE [LARGE SCALE GENOMIC DNA]</scope>
    <source>
        <strain evidence="2 3">KCTC 12877</strain>
    </source>
</reference>
<feature type="domain" description="DUF6705" evidence="1">
    <location>
        <begin position="16"/>
        <end position="203"/>
    </location>
</feature>
<sequence>MVPLRQLYVITKKNIMKQIIYILTLFFFSCKAQEQVLPLNTSALGAVPNSYFKDSNNELDYYTGTWRATFQDKIITLKISKQIKVLIRRFNKSFYRDQIFVRYEIKKDSVILESTLNNDFTNDVTLSIDGSKIQDNGNRITLVFAGGNCSVGIGTITLKKINASQFSWGYYPGTTTRNDINCPPDREYKIHLPETENLIFTKQ</sequence>
<dbReference type="EMBL" id="QNUE01000011">
    <property type="protein sequence ID" value="REC65917.1"/>
    <property type="molecule type" value="Genomic_DNA"/>
</dbReference>
<dbReference type="Proteomes" id="UP000256769">
    <property type="component" value="Unassembled WGS sequence"/>
</dbReference>
<dbReference type="PROSITE" id="PS51257">
    <property type="entry name" value="PROKAR_LIPOPROTEIN"/>
    <property type="match status" value="1"/>
</dbReference>
<organism evidence="2 3">
    <name type="scientific">Chryseobacterium flavum</name>
    <dbReference type="NCBI Taxonomy" id="415851"/>
    <lineage>
        <taxon>Bacteria</taxon>
        <taxon>Pseudomonadati</taxon>
        <taxon>Bacteroidota</taxon>
        <taxon>Flavobacteriia</taxon>
        <taxon>Flavobacteriales</taxon>
        <taxon>Weeksellaceae</taxon>
        <taxon>Chryseobacterium group</taxon>
        <taxon>Chryseobacterium</taxon>
    </lineage>
</organism>
<gene>
    <name evidence="2" type="ORF">DRF59_14100</name>
</gene>